<sequence>MANKIVLKKSSVAAKVPVAGDLDIGELAVNLVDQKLYSKNASGTVVLVGQGGGASGDVVGPASATDNAIARFDSTTGKLIQNSAVVIDDNGNTALNAVEFDITPATLPTAQGALFWDNADNAQTLSLVMEGGNAIQQIGEEQYYRVKCSAAITEGQSVMLTGTVGASGGLTAAPASGLTKATAYQFMGVATESGALNDWIYITSFGVVRGINTTGGAESWVDGQILYYNPAVTGGLTKTEPAAPAAKIQAAAVIYANANGSIFVRPRIGVQLDDLNDVESSSAATGDLLQYQASGIWQHVLPSAITGIGSANTLTTGRTIAITGDLAYTSPSFDGTGNVTAAGTLATVNSNVGSFTNASVTVNAKGLVTAVSSGSSGGVTSVTGTSPVNSSGGTTPAISLAASYGDTQNPYASKTANYFLAAPNAAAGAPTFRAVVANDIPTLNQNTTGTASNVTGTVEIANGGTGQTTQATAFNALSPMTTLGDTIYGATSGAGTRLAGNTTATKNFLVQTGTGTVSAAPAWGTIAAGDVPTLNQNTTGSAATLTTTRAIYGNNFNGSAALTQIIASTYGGTGNGFTKFSGATTTEKTYSLPDATTTILTTNAAVTVAQGGTGAATLALNNVVLGNGTSAVQLVAPSTAGNVLTSNGTTWASTAPTAAAPSTAQVLTATAGATAGAVGTYALLGNASGGATLTAGTTYAGSSLAYAGFARQNAGFANVSQHAVFSAGAASTVSGTWRAMGTSAAWTNCCGTSRPATLFLRIS</sequence>
<proteinExistence type="predicted"/>
<reference evidence="2" key="1">
    <citation type="submission" date="2020-05" db="EMBL/GenBank/DDBJ databases">
        <authorList>
            <person name="Chiriac C."/>
            <person name="Salcher M."/>
            <person name="Ghai R."/>
            <person name="Kavagutti S V."/>
        </authorList>
    </citation>
    <scope>NUCLEOTIDE SEQUENCE</scope>
</reference>
<protein>
    <recommendedName>
        <fullName evidence="3">Major tropism determinant N-terminal domain-containing protein</fullName>
    </recommendedName>
</protein>
<dbReference type="EMBL" id="LR796874">
    <property type="protein sequence ID" value="CAB4172147.1"/>
    <property type="molecule type" value="Genomic_DNA"/>
</dbReference>
<evidence type="ECO:0000313" key="1">
    <source>
        <dbReference type="EMBL" id="CAB4172147.1"/>
    </source>
</evidence>
<organism evidence="2">
    <name type="scientific">uncultured Caudovirales phage</name>
    <dbReference type="NCBI Taxonomy" id="2100421"/>
    <lineage>
        <taxon>Viruses</taxon>
        <taxon>Duplodnaviria</taxon>
        <taxon>Heunggongvirae</taxon>
        <taxon>Uroviricota</taxon>
        <taxon>Caudoviricetes</taxon>
        <taxon>Peduoviridae</taxon>
        <taxon>Maltschvirus</taxon>
        <taxon>Maltschvirus maltsch</taxon>
    </lineage>
</organism>
<name>A0A6J5RS61_9CAUD</name>
<dbReference type="EMBL" id="LR797303">
    <property type="protein sequence ID" value="CAB4199990.1"/>
    <property type="molecule type" value="Genomic_DNA"/>
</dbReference>
<gene>
    <name evidence="2" type="ORF">UFOVP1348_21</name>
    <name evidence="1" type="ORF">UFOVP924_50</name>
</gene>
<accession>A0A6J5RS61</accession>
<evidence type="ECO:0000313" key="2">
    <source>
        <dbReference type="EMBL" id="CAB4199990.1"/>
    </source>
</evidence>
<evidence type="ECO:0008006" key="3">
    <source>
        <dbReference type="Google" id="ProtNLM"/>
    </source>
</evidence>